<evidence type="ECO:0000256" key="1">
    <source>
        <dbReference type="SAM" id="SignalP"/>
    </source>
</evidence>
<comment type="caution">
    <text evidence="2">The sequence shown here is derived from an EMBL/GenBank/DDBJ whole genome shotgun (WGS) entry which is preliminary data.</text>
</comment>
<keyword evidence="3" id="KW-1185">Reference proteome</keyword>
<gene>
    <name evidence="2" type="ORF">PMAYCL1PPCAC_05087</name>
</gene>
<protein>
    <recommendedName>
        <fullName evidence="4">Insulin-like domain-containing protein</fullName>
    </recommendedName>
</protein>
<dbReference type="Proteomes" id="UP001328107">
    <property type="component" value="Unassembled WGS sequence"/>
</dbReference>
<organism evidence="2 3">
    <name type="scientific">Pristionchus mayeri</name>
    <dbReference type="NCBI Taxonomy" id="1317129"/>
    <lineage>
        <taxon>Eukaryota</taxon>
        <taxon>Metazoa</taxon>
        <taxon>Ecdysozoa</taxon>
        <taxon>Nematoda</taxon>
        <taxon>Chromadorea</taxon>
        <taxon>Rhabditida</taxon>
        <taxon>Rhabditina</taxon>
        <taxon>Diplogasteromorpha</taxon>
        <taxon>Diplogasteroidea</taxon>
        <taxon>Neodiplogasteridae</taxon>
        <taxon>Pristionchus</taxon>
    </lineage>
</organism>
<accession>A0AAN5C9K9</accession>
<evidence type="ECO:0008006" key="4">
    <source>
        <dbReference type="Google" id="ProtNLM"/>
    </source>
</evidence>
<keyword evidence="1" id="KW-0732">Signal</keyword>
<sequence>LQLENSSMNRLLVALSLCACLVNVIAEGISAEAPFQACGAALLLRIVNGGLCDISKCETISISRARRFSHSNSVQELCCDNACRPSEVRRLCCGMA</sequence>
<feature type="chain" id="PRO_5042863328" description="Insulin-like domain-containing protein" evidence="1">
    <location>
        <begin position="27"/>
        <end position="96"/>
    </location>
</feature>
<feature type="signal peptide" evidence="1">
    <location>
        <begin position="1"/>
        <end position="26"/>
    </location>
</feature>
<feature type="non-terminal residue" evidence="2">
    <location>
        <position position="1"/>
    </location>
</feature>
<evidence type="ECO:0000313" key="2">
    <source>
        <dbReference type="EMBL" id="GMR34892.1"/>
    </source>
</evidence>
<evidence type="ECO:0000313" key="3">
    <source>
        <dbReference type="Proteomes" id="UP001328107"/>
    </source>
</evidence>
<proteinExistence type="predicted"/>
<name>A0AAN5C9K9_9BILA</name>
<dbReference type="EMBL" id="BTRK01000002">
    <property type="protein sequence ID" value="GMR34892.1"/>
    <property type="molecule type" value="Genomic_DNA"/>
</dbReference>
<dbReference type="AlphaFoldDB" id="A0AAN5C9K9"/>
<reference evidence="3" key="1">
    <citation type="submission" date="2022-10" db="EMBL/GenBank/DDBJ databases">
        <title>Genome assembly of Pristionchus species.</title>
        <authorList>
            <person name="Yoshida K."/>
            <person name="Sommer R.J."/>
        </authorList>
    </citation>
    <scope>NUCLEOTIDE SEQUENCE [LARGE SCALE GENOMIC DNA]</scope>
    <source>
        <strain evidence="3">RS5460</strain>
    </source>
</reference>